<sequence>MNDVAILGGGPAGLQSALTLGRMHRSTVLIDSGAYRNAATSAMHNLVTNDGRAPADFREVARHEIEEYASVTSLTGSVTSIAGTPGAFALALADGSQIEARRVILATGVADALPAIPGLAEIFGDVVAHCPFCHGHEFAGRRVGILGAGEHAARLAVMLAPIASEVVVLPGDAAAPDALARTGALALPGDIARVAEIADGVEVTFADGRSERFAGLFTSTAWRQAAPFADDLGLAVSESGGVLVDGFGRTSAAGIYAAGDIAQPPGLPAPLHSVAMAISTGMLAAAACVQDEVTAVRG</sequence>
<evidence type="ECO:0000259" key="4">
    <source>
        <dbReference type="Pfam" id="PF07992"/>
    </source>
</evidence>
<dbReference type="EMBL" id="CP032550">
    <property type="protein sequence ID" value="QGU27978.1"/>
    <property type="molecule type" value="Genomic_DNA"/>
</dbReference>
<dbReference type="PRINTS" id="PR00469">
    <property type="entry name" value="PNDRDTASEII"/>
</dbReference>
<dbReference type="OrthoDB" id="9786503at2"/>
<dbReference type="GO" id="GO:0004791">
    <property type="term" value="F:thioredoxin-disulfide reductase (NADPH) activity"/>
    <property type="evidence" value="ECO:0007669"/>
    <property type="project" value="UniProtKB-EC"/>
</dbReference>
<dbReference type="KEGG" id="moj:D7D94_10100"/>
<protein>
    <submittedName>
        <fullName evidence="5">NAD(P)/FAD-dependent oxidoreductase</fullName>
    </submittedName>
</protein>
<keyword evidence="1" id="KW-0285">Flavoprotein</keyword>
<dbReference type="PRINTS" id="PR00368">
    <property type="entry name" value="FADPNR"/>
</dbReference>
<keyword evidence="2" id="KW-0560">Oxidoreductase</keyword>
<dbReference type="Proteomes" id="UP000422989">
    <property type="component" value="Chromosome"/>
</dbReference>
<proteinExistence type="predicted"/>
<organism evidence="5 6">
    <name type="scientific">Microbacterium oryzae</name>
    <dbReference type="NCBI Taxonomy" id="743009"/>
    <lineage>
        <taxon>Bacteria</taxon>
        <taxon>Bacillati</taxon>
        <taxon>Actinomycetota</taxon>
        <taxon>Actinomycetes</taxon>
        <taxon>Micrococcales</taxon>
        <taxon>Microbacteriaceae</taxon>
        <taxon>Microbacterium</taxon>
    </lineage>
</organism>
<dbReference type="RefSeq" id="WP_156242483.1">
    <property type="nucleotide sequence ID" value="NZ_BAAAZL010000004.1"/>
</dbReference>
<evidence type="ECO:0000256" key="1">
    <source>
        <dbReference type="ARBA" id="ARBA00022630"/>
    </source>
</evidence>
<reference evidence="5 6" key="1">
    <citation type="submission" date="2018-09" db="EMBL/GenBank/DDBJ databases">
        <title>Whole genome sequencing of Microbacterium oryzae strain MB-10T.</title>
        <authorList>
            <person name="Das S.K."/>
        </authorList>
    </citation>
    <scope>NUCLEOTIDE SEQUENCE [LARGE SCALE GENOMIC DNA]</scope>
    <source>
        <strain evidence="5 6">MB-10</strain>
    </source>
</reference>
<comment type="catalytic activity">
    <reaction evidence="3">
        <text>[thioredoxin]-dithiol + NADP(+) = [thioredoxin]-disulfide + NADPH + H(+)</text>
        <dbReference type="Rhea" id="RHEA:20345"/>
        <dbReference type="Rhea" id="RHEA-COMP:10698"/>
        <dbReference type="Rhea" id="RHEA-COMP:10700"/>
        <dbReference type="ChEBI" id="CHEBI:15378"/>
        <dbReference type="ChEBI" id="CHEBI:29950"/>
        <dbReference type="ChEBI" id="CHEBI:50058"/>
        <dbReference type="ChEBI" id="CHEBI:57783"/>
        <dbReference type="ChEBI" id="CHEBI:58349"/>
        <dbReference type="EC" id="1.8.1.9"/>
    </reaction>
</comment>
<evidence type="ECO:0000313" key="5">
    <source>
        <dbReference type="EMBL" id="QGU27978.1"/>
    </source>
</evidence>
<dbReference type="Gene3D" id="3.50.50.60">
    <property type="entry name" value="FAD/NAD(P)-binding domain"/>
    <property type="match status" value="2"/>
</dbReference>
<gene>
    <name evidence="5" type="ORF">D7D94_10100</name>
</gene>
<dbReference type="InterPro" id="IPR023753">
    <property type="entry name" value="FAD/NAD-binding_dom"/>
</dbReference>
<dbReference type="SUPFAM" id="SSF51905">
    <property type="entry name" value="FAD/NAD(P)-binding domain"/>
    <property type="match status" value="1"/>
</dbReference>
<dbReference type="Pfam" id="PF07992">
    <property type="entry name" value="Pyr_redox_2"/>
    <property type="match status" value="1"/>
</dbReference>
<name>A0A6I6E9X6_9MICO</name>
<dbReference type="InterPro" id="IPR050097">
    <property type="entry name" value="Ferredoxin-NADP_redctase_2"/>
</dbReference>
<evidence type="ECO:0000256" key="2">
    <source>
        <dbReference type="ARBA" id="ARBA00023002"/>
    </source>
</evidence>
<evidence type="ECO:0000256" key="3">
    <source>
        <dbReference type="ARBA" id="ARBA00048132"/>
    </source>
</evidence>
<accession>A0A6I6E9X6</accession>
<dbReference type="InterPro" id="IPR036188">
    <property type="entry name" value="FAD/NAD-bd_sf"/>
</dbReference>
<dbReference type="PANTHER" id="PTHR48105">
    <property type="entry name" value="THIOREDOXIN REDUCTASE 1-RELATED-RELATED"/>
    <property type="match status" value="1"/>
</dbReference>
<feature type="domain" description="FAD/NAD(P)-binding" evidence="4">
    <location>
        <begin position="3"/>
        <end position="268"/>
    </location>
</feature>
<evidence type="ECO:0000313" key="6">
    <source>
        <dbReference type="Proteomes" id="UP000422989"/>
    </source>
</evidence>
<keyword evidence="6" id="KW-1185">Reference proteome</keyword>
<dbReference type="AlphaFoldDB" id="A0A6I6E9X6"/>